<organism evidence="2 3">
    <name type="scientific">Hucho hucho</name>
    <name type="common">huchen</name>
    <dbReference type="NCBI Taxonomy" id="62062"/>
    <lineage>
        <taxon>Eukaryota</taxon>
        <taxon>Metazoa</taxon>
        <taxon>Chordata</taxon>
        <taxon>Craniata</taxon>
        <taxon>Vertebrata</taxon>
        <taxon>Euteleostomi</taxon>
        <taxon>Actinopterygii</taxon>
        <taxon>Neopterygii</taxon>
        <taxon>Teleostei</taxon>
        <taxon>Protacanthopterygii</taxon>
        <taxon>Salmoniformes</taxon>
        <taxon>Salmonidae</taxon>
        <taxon>Salmoninae</taxon>
        <taxon>Hucho</taxon>
    </lineage>
</organism>
<accession>A0A4W5MSI9</accession>
<evidence type="ECO:0000259" key="1">
    <source>
        <dbReference type="PROSITE" id="PS50835"/>
    </source>
</evidence>
<dbReference type="InterPro" id="IPR036179">
    <property type="entry name" value="Ig-like_dom_sf"/>
</dbReference>
<dbReference type="InterPro" id="IPR013783">
    <property type="entry name" value="Ig-like_fold"/>
</dbReference>
<dbReference type="GeneTree" id="ENSGT01110000267173"/>
<reference evidence="2" key="2">
    <citation type="submission" date="2025-08" db="UniProtKB">
        <authorList>
            <consortium name="Ensembl"/>
        </authorList>
    </citation>
    <scope>IDENTIFICATION</scope>
</reference>
<dbReference type="FunFam" id="2.60.40.10:FF:000022">
    <property type="entry name" value="Cardiac titin"/>
    <property type="match status" value="1"/>
</dbReference>
<evidence type="ECO:0000313" key="2">
    <source>
        <dbReference type="Ensembl" id="ENSHHUP00000040449.1"/>
    </source>
</evidence>
<proteinExistence type="predicted"/>
<evidence type="ECO:0000313" key="3">
    <source>
        <dbReference type="Proteomes" id="UP000314982"/>
    </source>
</evidence>
<dbReference type="PANTHER" id="PTHR47633">
    <property type="entry name" value="IMMUNOGLOBULIN"/>
    <property type="match status" value="1"/>
</dbReference>
<dbReference type="SMART" id="SM00408">
    <property type="entry name" value="IGc2"/>
    <property type="match status" value="1"/>
</dbReference>
<keyword evidence="3" id="KW-1185">Reference proteome</keyword>
<dbReference type="Pfam" id="PF07679">
    <property type="entry name" value="I-set"/>
    <property type="match status" value="2"/>
</dbReference>
<dbReference type="AlphaFoldDB" id="A0A4W5MSI9"/>
<dbReference type="InterPro" id="IPR013098">
    <property type="entry name" value="Ig_I-set"/>
</dbReference>
<sequence>HTIVEPPSFVEKPQSKEALPGANVTFSATVHGSAPLKLKWFRGTREIVSGKGCEIALQGNAATLELYKVAKSDAGEYTYAKLEITEITKSDSGQYRCVATNKAGEIECSTDLNVDERKDTGGVDGDFRAKLKKYREKEAESGKPVR</sequence>
<dbReference type="Ensembl" id="ENSHHUT00000042013.1">
    <property type="protein sequence ID" value="ENSHHUP00000040449.1"/>
    <property type="gene ID" value="ENSHHUG00000025015.1"/>
</dbReference>
<dbReference type="SMART" id="SM00409">
    <property type="entry name" value="IG"/>
    <property type="match status" value="1"/>
</dbReference>
<dbReference type="InterPro" id="IPR003598">
    <property type="entry name" value="Ig_sub2"/>
</dbReference>
<feature type="domain" description="Ig-like" evidence="1">
    <location>
        <begin position="7"/>
        <end position="113"/>
    </location>
</feature>
<reference evidence="3" key="1">
    <citation type="submission" date="2018-06" db="EMBL/GenBank/DDBJ databases">
        <title>Genome assembly of Danube salmon.</title>
        <authorList>
            <person name="Macqueen D.J."/>
            <person name="Gundappa M.K."/>
        </authorList>
    </citation>
    <scope>NUCLEOTIDE SEQUENCE [LARGE SCALE GENOMIC DNA]</scope>
</reference>
<name>A0A4W5MSI9_9TELE</name>
<dbReference type="InterPro" id="IPR007110">
    <property type="entry name" value="Ig-like_dom"/>
</dbReference>
<protein>
    <recommendedName>
        <fullName evidence="1">Ig-like domain-containing protein</fullName>
    </recommendedName>
</protein>
<dbReference type="InterPro" id="IPR003599">
    <property type="entry name" value="Ig_sub"/>
</dbReference>
<dbReference type="Gene3D" id="2.60.40.10">
    <property type="entry name" value="Immunoglobulins"/>
    <property type="match status" value="2"/>
</dbReference>
<dbReference type="PROSITE" id="PS50835">
    <property type="entry name" value="IG_LIKE"/>
    <property type="match status" value="1"/>
</dbReference>
<dbReference type="Proteomes" id="UP000314982">
    <property type="component" value="Unassembled WGS sequence"/>
</dbReference>
<reference evidence="2" key="3">
    <citation type="submission" date="2025-09" db="UniProtKB">
        <authorList>
            <consortium name="Ensembl"/>
        </authorList>
    </citation>
    <scope>IDENTIFICATION</scope>
</reference>
<dbReference type="SUPFAM" id="SSF48726">
    <property type="entry name" value="Immunoglobulin"/>
    <property type="match status" value="1"/>
</dbReference>